<evidence type="ECO:0000313" key="2">
    <source>
        <dbReference type="Proteomes" id="UP001592581"/>
    </source>
</evidence>
<dbReference type="Proteomes" id="UP001592581">
    <property type="component" value="Unassembled WGS sequence"/>
</dbReference>
<proteinExistence type="predicted"/>
<keyword evidence="2" id="KW-1185">Reference proteome</keyword>
<name>A0ABV6XLD9_9ACTN</name>
<gene>
    <name evidence="1" type="ORF">ABUW04_12465</name>
</gene>
<sequence>MQDRAPDMPNEFLTECPPWCGGVHNPRQGWGESQFRATQPVCLDVELQGRAYEIGSVDITQYPNATDPFKREAYISLQLADPTGRTTGRPRPGGRSR</sequence>
<protein>
    <submittedName>
        <fullName evidence="1">Uncharacterized protein</fullName>
    </submittedName>
</protein>
<dbReference type="EMBL" id="JBEUKS010000004">
    <property type="protein sequence ID" value="MFC1439077.1"/>
    <property type="molecule type" value="Genomic_DNA"/>
</dbReference>
<accession>A0ABV6XLD9</accession>
<reference evidence="1 2" key="1">
    <citation type="submission" date="2024-06" db="EMBL/GenBank/DDBJ databases">
        <authorList>
            <person name="Lee S.D."/>
        </authorList>
    </citation>
    <scope>NUCLEOTIDE SEQUENCE [LARGE SCALE GENOMIC DNA]</scope>
    <source>
        <strain evidence="1 2">N1-10</strain>
    </source>
</reference>
<comment type="caution">
    <text evidence="1">The sequence shown here is derived from an EMBL/GenBank/DDBJ whole genome shotgun (WGS) entry which is preliminary data.</text>
</comment>
<evidence type="ECO:0000313" key="1">
    <source>
        <dbReference type="EMBL" id="MFC1439077.1"/>
    </source>
</evidence>
<dbReference type="RefSeq" id="WP_380564589.1">
    <property type="nucleotide sequence ID" value="NZ_JBEUKS010000004.1"/>
</dbReference>
<organism evidence="1 2">
    <name type="scientific">Streptacidiphilus jeojiensis</name>
    <dbReference type="NCBI Taxonomy" id="3229225"/>
    <lineage>
        <taxon>Bacteria</taxon>
        <taxon>Bacillati</taxon>
        <taxon>Actinomycetota</taxon>
        <taxon>Actinomycetes</taxon>
        <taxon>Kitasatosporales</taxon>
        <taxon>Streptomycetaceae</taxon>
        <taxon>Streptacidiphilus</taxon>
    </lineage>
</organism>